<dbReference type="KEGG" id="aoc:Aocu_08720"/>
<dbReference type="AlphaFoldDB" id="A0A061AAL9"/>
<dbReference type="InParanoid" id="A0A061AAL9"/>
<reference evidence="2" key="1">
    <citation type="submission" date="2014-05" db="EMBL/GenBank/DDBJ databases">
        <authorList>
            <person name="Kube M."/>
        </authorList>
    </citation>
    <scope>NUCLEOTIDE SEQUENCE [LARGE SCALE GENOMIC DNA]</scope>
</reference>
<dbReference type="EMBL" id="LK028559">
    <property type="protein sequence ID" value="CDR30945.1"/>
    <property type="molecule type" value="Genomic_DNA"/>
</dbReference>
<name>A0A061AAL9_9MOLU</name>
<accession>A0A061AAL9</accession>
<evidence type="ECO:0000313" key="1">
    <source>
        <dbReference type="EMBL" id="CDR30945.1"/>
    </source>
</evidence>
<dbReference type="HOGENOM" id="CLU_1567280_0_0_14"/>
<protein>
    <submittedName>
        <fullName evidence="1">Uncharacterized protein</fullName>
    </submittedName>
</protein>
<keyword evidence="2" id="KW-1185">Reference proteome</keyword>
<gene>
    <name evidence="1" type="ORF">Aocu_08720</name>
</gene>
<dbReference type="PATRIC" id="fig|35623.3.peg.872"/>
<evidence type="ECO:0000313" key="2">
    <source>
        <dbReference type="Proteomes" id="UP000032434"/>
    </source>
</evidence>
<proteinExistence type="predicted"/>
<organism evidence="1 2">
    <name type="scientific">Acholeplasma oculi</name>
    <dbReference type="NCBI Taxonomy" id="35623"/>
    <lineage>
        <taxon>Bacteria</taxon>
        <taxon>Bacillati</taxon>
        <taxon>Mycoplasmatota</taxon>
        <taxon>Mollicutes</taxon>
        <taxon>Acholeplasmatales</taxon>
        <taxon>Acholeplasmataceae</taxon>
        <taxon>Acholeplasma</taxon>
    </lineage>
</organism>
<dbReference type="Proteomes" id="UP000032434">
    <property type="component" value="Chromosome 1"/>
</dbReference>
<sequence>MMRKDNYQKWKTDGTLESKLKLIKELAGRSCGMGVIASELGMAENSLYALRKKYKDIDKAYEDGRNLLKKSLLEKMFERAMGFTITNEDQIIEQTPTGTKKKIIKQTRTIIGDMSVARYLLIVNFGKEYSEKKYELELSEQKVIDKKNENDWERLEIGEIDANNKQKSK</sequence>
<dbReference type="STRING" id="35623.Aocu_08720"/>